<evidence type="ECO:0000256" key="3">
    <source>
        <dbReference type="RuleBase" id="RU000363"/>
    </source>
</evidence>
<dbReference type="PANTHER" id="PTHR45024:SF2">
    <property type="entry name" value="SCP2 DOMAIN-CONTAINING PROTEIN"/>
    <property type="match status" value="1"/>
</dbReference>
<evidence type="ECO:0000313" key="6">
    <source>
        <dbReference type="Proteomes" id="UP000887104"/>
    </source>
</evidence>
<evidence type="ECO:0000313" key="5">
    <source>
        <dbReference type="EMBL" id="GIU44417.1"/>
    </source>
</evidence>
<keyword evidence="2" id="KW-0560">Oxidoreductase</keyword>
<dbReference type="PRINTS" id="PR00081">
    <property type="entry name" value="GDHRDH"/>
</dbReference>
<comment type="similarity">
    <text evidence="1 3">Belongs to the short-chain dehydrogenases/reductases (SDR) family.</text>
</comment>
<evidence type="ECO:0000256" key="1">
    <source>
        <dbReference type="ARBA" id="ARBA00006484"/>
    </source>
</evidence>
<dbReference type="InterPro" id="IPR002347">
    <property type="entry name" value="SDR_fam"/>
</dbReference>
<dbReference type="SMART" id="SM00822">
    <property type="entry name" value="PKS_KR"/>
    <property type="match status" value="1"/>
</dbReference>
<dbReference type="Gene3D" id="3.40.50.720">
    <property type="entry name" value="NAD(P)-binding Rossmann-like Domain"/>
    <property type="match status" value="1"/>
</dbReference>
<dbReference type="InterPro" id="IPR057326">
    <property type="entry name" value="KR_dom"/>
</dbReference>
<feature type="domain" description="Ketoreductase" evidence="4">
    <location>
        <begin position="49"/>
        <end position="244"/>
    </location>
</feature>
<proteinExistence type="inferred from homology"/>
<dbReference type="Pfam" id="PF00106">
    <property type="entry name" value="adh_short"/>
    <property type="match status" value="1"/>
</dbReference>
<name>A0ABQ4PAH7_9GAMM</name>
<evidence type="ECO:0000259" key="4">
    <source>
        <dbReference type="SMART" id="SM00822"/>
    </source>
</evidence>
<comment type="caution">
    <text evidence="5">The sequence shown here is derived from an EMBL/GenBank/DDBJ whole genome shotgun (WGS) entry which is preliminary data.</text>
</comment>
<evidence type="ECO:0000256" key="2">
    <source>
        <dbReference type="ARBA" id="ARBA00023002"/>
    </source>
</evidence>
<keyword evidence="6" id="KW-1185">Reference proteome</keyword>
<dbReference type="PRINTS" id="PR00080">
    <property type="entry name" value="SDRFAMILY"/>
</dbReference>
<dbReference type="InterPro" id="IPR036291">
    <property type="entry name" value="NAD(P)-bd_dom_sf"/>
</dbReference>
<gene>
    <name evidence="5" type="ORF">TUM4438_15560</name>
</gene>
<dbReference type="InterPro" id="IPR051687">
    <property type="entry name" value="Peroxisomal_Beta-Oxidation"/>
</dbReference>
<reference evidence="5" key="1">
    <citation type="submission" date="2021-05" db="EMBL/GenBank/DDBJ databases">
        <title>Molecular characterization for Shewanella algae harboring chromosomal blaOXA-55-like strains isolated from clinical and environment sample.</title>
        <authorList>
            <person name="Ohama Y."/>
            <person name="Aoki K."/>
            <person name="Harada S."/>
            <person name="Moriya K."/>
            <person name="Ishii Y."/>
            <person name="Tateda K."/>
        </authorList>
    </citation>
    <scope>NUCLEOTIDE SEQUENCE</scope>
    <source>
        <strain evidence="5">JCM 11563</strain>
    </source>
</reference>
<dbReference type="SUPFAM" id="SSF51735">
    <property type="entry name" value="NAD(P)-binding Rossmann-fold domains"/>
    <property type="match status" value="1"/>
</dbReference>
<accession>A0ABQ4PAH7</accession>
<dbReference type="Proteomes" id="UP000887104">
    <property type="component" value="Unassembled WGS sequence"/>
</dbReference>
<dbReference type="PANTHER" id="PTHR45024">
    <property type="entry name" value="DEHYDROGENASES, SHORT CHAIN"/>
    <property type="match status" value="1"/>
</dbReference>
<dbReference type="RefSeq" id="WP_308444241.1">
    <property type="nucleotide sequence ID" value="NZ_BPEY01000021.1"/>
</dbReference>
<organism evidence="5 6">
    <name type="scientific">Shewanella sairae</name>
    <dbReference type="NCBI Taxonomy" id="190310"/>
    <lineage>
        <taxon>Bacteria</taxon>
        <taxon>Pseudomonadati</taxon>
        <taxon>Pseudomonadota</taxon>
        <taxon>Gammaproteobacteria</taxon>
        <taxon>Alteromonadales</taxon>
        <taxon>Shewanellaceae</taxon>
        <taxon>Shewanella</taxon>
    </lineage>
</organism>
<sequence>MQYYISKVERDDLIKQFALDGQAASYAAYDSIKGKQFCLEVEAMRFEGQVAIVTGAASGLGRAYAIALAERGARVVLVDNEIAQTKDVSFKLSLDLEPDSGLKTCCDAINAIGGECQSFSIDVTSTDDIAAMIECIMQSWGRVDILINNAGVHQPCAFEQMTESSWKHHLDVDLNGTFYMTQAVWAIMKRQNYGRVVMSSASSVYGDMYETSMSASKMAVMGLVNSLHLEGADHGITVNSIIPHAVTSMTANHLASAVRPLFSKTTVIATVLYLCSSKSPSGQHLSAAAGGISHAALVEFSPSRFKAEDCTPEVITERWPDIYQARPYTAHNSGEAQVLAWAKASANQRHIQIK</sequence>
<dbReference type="EMBL" id="BPEY01000021">
    <property type="protein sequence ID" value="GIU44417.1"/>
    <property type="molecule type" value="Genomic_DNA"/>
</dbReference>
<protein>
    <submittedName>
        <fullName evidence="5">Short-chain dehydrogenase/reductase</fullName>
    </submittedName>
</protein>